<sequence length="532" mass="60145">MANHIMPQEEVNRITFRLMSLTSVDQHLQFMEHDVTRWNSGGVVSTAQKKSTQEELRTAQSEPLKSVVSMQDTDLNLIPAVANLWRPYLTSLRPDPSSTHILIAHCIDPSIRHYTSEHALTTCLDPIFKYLALTAQKALPTIPIHVSPDHNVKIRAHMDEPYSHIKPHQVIHLPQHQLALPAIREGWEYSPSIKMDRLGRPFLPLPRMPLMVTEIKTDRAFYKILENGFTLATLPTAEDLESNNVGNAHARLAYQVWTQLKTHKVKYTMVMCAHSIHFVYQDGGEYMITSQRFNYQGMGGMLRHAVPWLMHAMSVELNTVYNDTLTHHIRRIPTIPPIIAYMLTSLPPLPSILQQIFHNASHLRVHGPTSGIREGLSATVWKVKYGPLSMVLKISRPGMVTAILREWEELEKVLLIPLNLPIPLYYGCFCSPCGTCAAILMEDCGRSIADDNDEIPAVYQDQVSSALDAFTRAGLTVHDHSAANTLITDNGQLRIIDFALPVEEDDNEDEDEEIVDEEIVSEEIVSEDHTYN</sequence>
<dbReference type="Proteomes" id="UP000309038">
    <property type="component" value="Unassembled WGS sequence"/>
</dbReference>
<organism evidence="1 2">
    <name type="scientific">Hermanssonia centrifuga</name>
    <dbReference type="NCBI Taxonomy" id="98765"/>
    <lineage>
        <taxon>Eukaryota</taxon>
        <taxon>Fungi</taxon>
        <taxon>Dikarya</taxon>
        <taxon>Basidiomycota</taxon>
        <taxon>Agaricomycotina</taxon>
        <taxon>Agaricomycetes</taxon>
        <taxon>Polyporales</taxon>
        <taxon>Meruliaceae</taxon>
        <taxon>Hermanssonia</taxon>
    </lineage>
</organism>
<protein>
    <submittedName>
        <fullName evidence="1">Uncharacterized protein</fullName>
    </submittedName>
</protein>
<evidence type="ECO:0000313" key="2">
    <source>
        <dbReference type="Proteomes" id="UP000309038"/>
    </source>
</evidence>
<accession>A0A4S4K8J7</accession>
<proteinExistence type="predicted"/>
<keyword evidence="2" id="KW-1185">Reference proteome</keyword>
<dbReference type="EMBL" id="SGPJ01001147">
    <property type="protein sequence ID" value="THG92519.1"/>
    <property type="molecule type" value="Genomic_DNA"/>
</dbReference>
<dbReference type="AlphaFoldDB" id="A0A4S4K8J7"/>
<reference evidence="1 2" key="1">
    <citation type="submission" date="2019-02" db="EMBL/GenBank/DDBJ databases">
        <title>Genome sequencing of the rare red list fungi Phlebia centrifuga.</title>
        <authorList>
            <person name="Buettner E."/>
            <person name="Kellner H."/>
        </authorList>
    </citation>
    <scope>NUCLEOTIDE SEQUENCE [LARGE SCALE GENOMIC DNA]</scope>
    <source>
        <strain evidence="1 2">DSM 108282</strain>
    </source>
</reference>
<evidence type="ECO:0000313" key="1">
    <source>
        <dbReference type="EMBL" id="THG92519.1"/>
    </source>
</evidence>
<name>A0A4S4K8J7_9APHY</name>
<dbReference type="InterPro" id="IPR011009">
    <property type="entry name" value="Kinase-like_dom_sf"/>
</dbReference>
<comment type="caution">
    <text evidence="1">The sequence shown here is derived from an EMBL/GenBank/DDBJ whole genome shotgun (WGS) entry which is preliminary data.</text>
</comment>
<dbReference type="SUPFAM" id="SSF56112">
    <property type="entry name" value="Protein kinase-like (PK-like)"/>
    <property type="match status" value="1"/>
</dbReference>
<gene>
    <name evidence="1" type="ORF">EW026_g8402</name>
</gene>